<evidence type="ECO:0000313" key="2">
    <source>
        <dbReference type="EMBL" id="CAD8939097.1"/>
    </source>
</evidence>
<protein>
    <recommendedName>
        <fullName evidence="1">Nudix hydrolase domain-containing protein</fullName>
    </recommendedName>
</protein>
<gene>
    <name evidence="2" type="ORF">CTEN0397_LOCUS10160</name>
</gene>
<accession>A0A7S1GKX4</accession>
<evidence type="ECO:0000259" key="1">
    <source>
        <dbReference type="PROSITE" id="PS51462"/>
    </source>
</evidence>
<dbReference type="PANTHER" id="PTHR43736:SF1">
    <property type="entry name" value="DIHYDRONEOPTERIN TRIPHOSPHATE DIPHOSPHATASE"/>
    <property type="match status" value="1"/>
</dbReference>
<dbReference type="Gene3D" id="3.90.79.10">
    <property type="entry name" value="Nucleoside Triphosphate Pyrophosphohydrolase"/>
    <property type="match status" value="1"/>
</dbReference>
<feature type="domain" description="Nudix hydrolase" evidence="1">
    <location>
        <begin position="78"/>
        <end position="221"/>
    </location>
</feature>
<dbReference type="AlphaFoldDB" id="A0A7S1GKX4"/>
<dbReference type="SUPFAM" id="SSF55811">
    <property type="entry name" value="Nudix"/>
    <property type="match status" value="1"/>
</dbReference>
<sequence length="233" mass="26039">MTSRAGVLPILASFSVGVAVASLYSYLCRKKEDRNNAGAVVEGNDLSLFYGNVSELTAITERRRFLPSELYSKMVQDCVVCCVDCLLVRYNPALRRKECLLVLRASEPVKGVWWLPGGRLLKGETFFAAAVRKAKGETGLDAVRPVQVLGVWNTFFPTSHWDDDQSKGTQTVNPIVLVELEQPGADVVLDNTSEQFRWIPLDPDLAKANGEDRYVLQALYRLRAWNPSYDSYS</sequence>
<dbReference type="PANTHER" id="PTHR43736">
    <property type="entry name" value="ADP-RIBOSE PYROPHOSPHATASE"/>
    <property type="match status" value="1"/>
</dbReference>
<dbReference type="EMBL" id="HBFW01015901">
    <property type="protein sequence ID" value="CAD8939097.1"/>
    <property type="molecule type" value="Transcribed_RNA"/>
</dbReference>
<dbReference type="InterPro" id="IPR015797">
    <property type="entry name" value="NUDIX_hydrolase-like_dom_sf"/>
</dbReference>
<proteinExistence type="predicted"/>
<dbReference type="Pfam" id="PF00293">
    <property type="entry name" value="NUDIX"/>
    <property type="match status" value="1"/>
</dbReference>
<reference evidence="2" key="1">
    <citation type="submission" date="2021-01" db="EMBL/GenBank/DDBJ databases">
        <authorList>
            <person name="Corre E."/>
            <person name="Pelletier E."/>
            <person name="Niang G."/>
            <person name="Scheremetjew M."/>
            <person name="Finn R."/>
            <person name="Kale V."/>
            <person name="Holt S."/>
            <person name="Cochrane G."/>
            <person name="Meng A."/>
            <person name="Brown T."/>
            <person name="Cohen L."/>
        </authorList>
    </citation>
    <scope>NUCLEOTIDE SEQUENCE</scope>
    <source>
        <strain evidence="2">ECT3854</strain>
    </source>
</reference>
<dbReference type="InterPro" id="IPR000086">
    <property type="entry name" value="NUDIX_hydrolase_dom"/>
</dbReference>
<organism evidence="2">
    <name type="scientific">Cyclophora tenuis</name>
    <name type="common">Marine diatom</name>
    <dbReference type="NCBI Taxonomy" id="216820"/>
    <lineage>
        <taxon>Eukaryota</taxon>
        <taxon>Sar</taxon>
        <taxon>Stramenopiles</taxon>
        <taxon>Ochrophyta</taxon>
        <taxon>Bacillariophyta</taxon>
        <taxon>Fragilariophyceae</taxon>
        <taxon>Fragilariophycidae</taxon>
        <taxon>Cyclophorales</taxon>
        <taxon>Cyclophoraceae</taxon>
        <taxon>Cyclophora</taxon>
    </lineage>
</organism>
<dbReference type="PROSITE" id="PS51462">
    <property type="entry name" value="NUDIX"/>
    <property type="match status" value="1"/>
</dbReference>
<name>A0A7S1GKX4_CYCTE</name>